<dbReference type="OrthoDB" id="118475at2759"/>
<accession>A0A9W6U8J9</accession>
<keyword evidence="2" id="KW-1185">Reference proteome</keyword>
<dbReference type="EMBL" id="BSXT01000436">
    <property type="protein sequence ID" value="GMF27404.1"/>
    <property type="molecule type" value="Genomic_DNA"/>
</dbReference>
<dbReference type="Proteomes" id="UP001165121">
    <property type="component" value="Unassembled WGS sequence"/>
</dbReference>
<gene>
    <name evidence="1" type="ORF">Pfra01_000543200</name>
</gene>
<reference evidence="1" key="1">
    <citation type="submission" date="2023-04" db="EMBL/GenBank/DDBJ databases">
        <title>Phytophthora fragariaefolia NBRC 109709.</title>
        <authorList>
            <person name="Ichikawa N."/>
            <person name="Sato H."/>
            <person name="Tonouchi N."/>
        </authorList>
    </citation>
    <scope>NUCLEOTIDE SEQUENCE</scope>
    <source>
        <strain evidence="1">NBRC 109709</strain>
    </source>
</reference>
<comment type="caution">
    <text evidence="1">The sequence shown here is derived from an EMBL/GenBank/DDBJ whole genome shotgun (WGS) entry which is preliminary data.</text>
</comment>
<protein>
    <submittedName>
        <fullName evidence="1">Unnamed protein product</fullName>
    </submittedName>
</protein>
<evidence type="ECO:0000313" key="1">
    <source>
        <dbReference type="EMBL" id="GMF27404.1"/>
    </source>
</evidence>
<proteinExistence type="predicted"/>
<organism evidence="1 2">
    <name type="scientific">Phytophthora fragariaefolia</name>
    <dbReference type="NCBI Taxonomy" id="1490495"/>
    <lineage>
        <taxon>Eukaryota</taxon>
        <taxon>Sar</taxon>
        <taxon>Stramenopiles</taxon>
        <taxon>Oomycota</taxon>
        <taxon>Peronosporomycetes</taxon>
        <taxon>Peronosporales</taxon>
        <taxon>Peronosporaceae</taxon>
        <taxon>Phytophthora</taxon>
    </lineage>
</organism>
<dbReference type="AlphaFoldDB" id="A0A9W6U8J9"/>
<sequence length="401" mass="46997">MYALPLVHHQNKTYHSQKRAQAVEVTMPKRVHDENEAETKAEKPPAACAFCSRMFTARGMTRHQNKCAKKQAHDSAAAKKPRAYRFSILNEAVFEHVLEFLSNQSLTKLQMLTGDRYDRCEPELARYCCQCENDNPVMLNGLCRECESELPTYMPCTTKETAKTHYGVRDKDFPRIPCQVRKHYTLFDRITLEDHMIRTCGSKMAWVRDIAKRDTRKKKLNATLHKKEKEETKFLESLAPGFAVYIASVGFKKTDKEVLQEWSRRYVVLIQALQVRRLKLWEDSRLCNDFITAGFGQVEEVVDTMEEMNFLFAHTSYSRRCENKIHNMCDNGLSEWYPRGEFREMMQDCRNEAKIELCIEYLEDRKGLTLPRKWERCRQRFDTVRASGASPMQKRNHIYGA</sequence>
<name>A0A9W6U8J9_9STRA</name>
<evidence type="ECO:0000313" key="2">
    <source>
        <dbReference type="Proteomes" id="UP001165121"/>
    </source>
</evidence>